<dbReference type="InterPro" id="IPR036047">
    <property type="entry name" value="F-box-like_dom_sf"/>
</dbReference>
<keyword evidence="3" id="KW-1185">Reference proteome</keyword>
<dbReference type="CDD" id="cd09917">
    <property type="entry name" value="F-box_SF"/>
    <property type="match status" value="1"/>
</dbReference>
<reference evidence="2" key="1">
    <citation type="submission" date="2023-01" db="EMBL/GenBank/DDBJ databases">
        <title>The chitinases involved in constricting ring structure development in the nematode-trapping fungus Drechslerella dactyloides.</title>
        <authorList>
            <person name="Wang R."/>
            <person name="Zhang L."/>
            <person name="Tang P."/>
            <person name="Li S."/>
            <person name="Liang L."/>
        </authorList>
    </citation>
    <scope>NUCLEOTIDE SEQUENCE</scope>
    <source>
        <strain evidence="2">YMF1.00031</strain>
    </source>
</reference>
<gene>
    <name evidence="2" type="ORF">Dda_8871</name>
</gene>
<evidence type="ECO:0000259" key="1">
    <source>
        <dbReference type="PROSITE" id="PS50181"/>
    </source>
</evidence>
<name>A0AAD6IQC8_DREDA</name>
<dbReference type="EMBL" id="JAQGDS010000013">
    <property type="protein sequence ID" value="KAJ6256371.1"/>
    <property type="molecule type" value="Genomic_DNA"/>
</dbReference>
<dbReference type="AlphaFoldDB" id="A0AAD6IQC8"/>
<feature type="domain" description="F-box" evidence="1">
    <location>
        <begin position="1"/>
        <end position="49"/>
    </location>
</feature>
<accession>A0AAD6IQC8</accession>
<evidence type="ECO:0000313" key="3">
    <source>
        <dbReference type="Proteomes" id="UP001221413"/>
    </source>
</evidence>
<dbReference type="Pfam" id="PF12937">
    <property type="entry name" value="F-box-like"/>
    <property type="match status" value="1"/>
</dbReference>
<dbReference type="InterPro" id="IPR001810">
    <property type="entry name" value="F-box_dom"/>
</dbReference>
<organism evidence="2 3">
    <name type="scientific">Drechslerella dactyloides</name>
    <name type="common">Nematode-trapping fungus</name>
    <name type="synonym">Arthrobotrys dactyloides</name>
    <dbReference type="NCBI Taxonomy" id="74499"/>
    <lineage>
        <taxon>Eukaryota</taxon>
        <taxon>Fungi</taxon>
        <taxon>Dikarya</taxon>
        <taxon>Ascomycota</taxon>
        <taxon>Pezizomycotina</taxon>
        <taxon>Orbiliomycetes</taxon>
        <taxon>Orbiliales</taxon>
        <taxon>Orbiliaceae</taxon>
        <taxon>Drechslerella</taxon>
    </lineage>
</organism>
<dbReference type="Proteomes" id="UP001221413">
    <property type="component" value="Unassembled WGS sequence"/>
</dbReference>
<sequence length="389" mass="44622">MPTLNSLPNEVLIKIFSDLTFLEQIPIGQVCTHFQALLVRYSPAHYRQHSYTAGYQYLASDKKWLLCDNGYNSSQDLKDPGAWRQKAQDLEKASRWRSLLKCQDPHDGLAELSALYNFPMPGFPGCYPCQRSERLSSDDSLDKPGYPPCTHIFYGREYSPRRMAVYVHDLIPRRLSLLRDVNNPASTEFAVKVDPNSDKVTGYRFSQGRRFDSFDSQTQSQFEYTAKMGITESRHVHLDDLLFRRTLEPTEANGATSVPTDNGQIAVLSVTFVRPENRRHVTIRPREIHGHSKRFDRVPVPENMTLRQFVEKLWKSIRHRLAEENYKMIEPCELRISLPNSTGSNRGIIFDVEVSSAIFVPDYPPVSNGWSPGSDPLYSFTPHNGSPYW</sequence>
<comment type="caution">
    <text evidence="2">The sequence shown here is derived from an EMBL/GenBank/DDBJ whole genome shotgun (WGS) entry which is preliminary data.</text>
</comment>
<proteinExistence type="predicted"/>
<dbReference type="PROSITE" id="PS50181">
    <property type="entry name" value="FBOX"/>
    <property type="match status" value="1"/>
</dbReference>
<protein>
    <recommendedName>
        <fullName evidence="1">F-box domain-containing protein</fullName>
    </recommendedName>
</protein>
<dbReference type="SUPFAM" id="SSF81383">
    <property type="entry name" value="F-box domain"/>
    <property type="match status" value="1"/>
</dbReference>
<evidence type="ECO:0000313" key="2">
    <source>
        <dbReference type="EMBL" id="KAJ6256371.1"/>
    </source>
</evidence>